<dbReference type="PRINTS" id="PR00457">
    <property type="entry name" value="ANPEROXIDASE"/>
</dbReference>
<comment type="subcellular location">
    <subcellularLocation>
        <location evidence="1">Secreted</location>
    </subcellularLocation>
</comment>
<keyword evidence="3" id="KW-0325">Glycoprotein</keyword>
<dbReference type="GO" id="GO:0004601">
    <property type="term" value="F:peroxidase activity"/>
    <property type="evidence" value="ECO:0007669"/>
    <property type="project" value="InterPro"/>
</dbReference>
<sequence>MRQFKRNWEAHQDRNDDFHFGAFLGHFHVPHRPHGSHGPGEHHGPHGPHGSPCYPDPKPVKLEYRSFDGSQNNQSDSTLNAAGTEFARIGEAHFADGISVPLGGNNPRTISNLVVGAGDPDVANPEEVSAFMYAWGQFIDHDMTLTRTDGVNDISVVVPGGDPVLSAGTIIPITRAVIDPTTGAGTSNPAMAVNSNTAWLDASMVYGSSAATAASLRTADGHMITSQGNNLPIDNGMVVAGDVRAAENPALTALHTLFVREHNYWVDRLHLEHPKWTGDQLYNHARAIVTAEIANITYSEFLPNLLGKNALTPYDGYDPNVDPHLTLEFVAAAFRFGHSIVSGETEGLAENGQVIAGSEEDLKDVFFQPAANFIDDGGADGQLRHLAADPSQALDARIVDDLRNFLFDPPVSLDLAAINIQRARDLGLGTLNQIREAIGLEPYTDFSQITSDPETLAGLKAAYGNVNNVGLWTGGLSENHVPGALVGETFQAIITMQFEALRDGDRFWFENQGFDSKTLSEIKGTTLADIILRNTDTKYIQDDVFVTYARHTGLAGGVESEDPEARQIVIGSNGNDTLIGGPQGDYLFAGTGRQTMTGNDGADRFVFDFGSTKAKITDFDPGVDMLVFENAGRLDFRDVSIWGDHGNTVVQVGDDQIELIDVRPHELTKHDFLFDV</sequence>
<dbReference type="InterPro" id="IPR037120">
    <property type="entry name" value="Haem_peroxidase_sf_animal"/>
</dbReference>
<evidence type="ECO:0000256" key="2">
    <source>
        <dbReference type="ARBA" id="ARBA00022525"/>
    </source>
</evidence>
<dbReference type="AlphaFoldDB" id="A0A0R3MUH7"/>
<keyword evidence="2" id="KW-0964">Secreted</keyword>
<accession>A0A0R3MUH7</accession>
<evidence type="ECO:0000313" key="6">
    <source>
        <dbReference type="Proteomes" id="UP000052023"/>
    </source>
</evidence>
<proteinExistence type="predicted"/>
<keyword evidence="6" id="KW-1185">Reference proteome</keyword>
<dbReference type="GO" id="GO:0005576">
    <property type="term" value="C:extracellular region"/>
    <property type="evidence" value="ECO:0007669"/>
    <property type="project" value="UniProtKB-SubCell"/>
</dbReference>
<gene>
    <name evidence="5" type="ORF">CQ13_07320</name>
</gene>
<organism evidence="5 6">
    <name type="scientific">Bradyrhizobium retamae</name>
    <dbReference type="NCBI Taxonomy" id="1300035"/>
    <lineage>
        <taxon>Bacteria</taxon>
        <taxon>Pseudomonadati</taxon>
        <taxon>Pseudomonadota</taxon>
        <taxon>Alphaproteobacteria</taxon>
        <taxon>Hyphomicrobiales</taxon>
        <taxon>Nitrobacteraceae</taxon>
        <taxon>Bradyrhizobium</taxon>
    </lineage>
</organism>
<dbReference type="Gene3D" id="1.10.640.10">
    <property type="entry name" value="Haem peroxidase domain superfamily, animal type"/>
    <property type="match status" value="1"/>
</dbReference>
<reference evidence="5 6" key="1">
    <citation type="submission" date="2014-03" db="EMBL/GenBank/DDBJ databases">
        <title>Bradyrhizobium valentinum sp. nov., isolated from effective nodules of Lupinus mariae-josephae, a lupine endemic of basic-lime soils in Eastern Spain.</title>
        <authorList>
            <person name="Duran D."/>
            <person name="Rey L."/>
            <person name="Navarro A."/>
            <person name="Busquets A."/>
            <person name="Imperial J."/>
            <person name="Ruiz-Argueso T."/>
        </authorList>
    </citation>
    <scope>NUCLEOTIDE SEQUENCE [LARGE SCALE GENOMIC DNA]</scope>
    <source>
        <strain evidence="5 6">Ro19</strain>
    </source>
</reference>
<evidence type="ECO:0000313" key="5">
    <source>
        <dbReference type="EMBL" id="KRR21839.1"/>
    </source>
</evidence>
<dbReference type="RefSeq" id="WP_057845736.1">
    <property type="nucleotide sequence ID" value="NZ_LLYA01000170.1"/>
</dbReference>
<dbReference type="CDD" id="cd09822">
    <property type="entry name" value="peroxinectin_like_bacterial"/>
    <property type="match status" value="1"/>
</dbReference>
<dbReference type="PROSITE" id="PS50292">
    <property type="entry name" value="PEROXIDASE_3"/>
    <property type="match status" value="1"/>
</dbReference>
<dbReference type="SUPFAM" id="SSF48113">
    <property type="entry name" value="Heme-dependent peroxidases"/>
    <property type="match status" value="1"/>
</dbReference>
<feature type="region of interest" description="Disordered" evidence="4">
    <location>
        <begin position="29"/>
        <end position="59"/>
    </location>
</feature>
<dbReference type="InterPro" id="IPR011049">
    <property type="entry name" value="Serralysin-like_metalloprot_C"/>
</dbReference>
<dbReference type="InterPro" id="IPR010255">
    <property type="entry name" value="Haem_peroxidase_sf"/>
</dbReference>
<dbReference type="Gene3D" id="2.150.10.10">
    <property type="entry name" value="Serralysin-like metalloprotease, C-terminal"/>
    <property type="match status" value="1"/>
</dbReference>
<evidence type="ECO:0000256" key="4">
    <source>
        <dbReference type="SAM" id="MobiDB-lite"/>
    </source>
</evidence>
<dbReference type="Pfam" id="PF03098">
    <property type="entry name" value="An_peroxidase"/>
    <property type="match status" value="1"/>
</dbReference>
<evidence type="ECO:0008006" key="7">
    <source>
        <dbReference type="Google" id="ProtNLM"/>
    </source>
</evidence>
<dbReference type="InterPro" id="IPR019791">
    <property type="entry name" value="Haem_peroxidase_animal"/>
</dbReference>
<comment type="caution">
    <text evidence="5">The sequence shown here is derived from an EMBL/GenBank/DDBJ whole genome shotgun (WGS) entry which is preliminary data.</text>
</comment>
<evidence type="ECO:0000256" key="1">
    <source>
        <dbReference type="ARBA" id="ARBA00004613"/>
    </source>
</evidence>
<dbReference type="PANTHER" id="PTHR11475">
    <property type="entry name" value="OXIDASE/PEROXIDASE"/>
    <property type="match status" value="1"/>
</dbReference>
<dbReference type="Proteomes" id="UP000052023">
    <property type="component" value="Unassembled WGS sequence"/>
</dbReference>
<protein>
    <recommendedName>
        <fullName evidence="7">Peroxidase</fullName>
    </recommendedName>
</protein>
<dbReference type="PANTHER" id="PTHR11475:SF4">
    <property type="entry name" value="CHORION PEROXIDASE"/>
    <property type="match status" value="1"/>
</dbReference>
<dbReference type="EMBL" id="LLYA01000170">
    <property type="protein sequence ID" value="KRR21839.1"/>
    <property type="molecule type" value="Genomic_DNA"/>
</dbReference>
<dbReference type="OrthoDB" id="7876310at2"/>
<name>A0A0R3MUH7_9BRAD</name>
<dbReference type="SUPFAM" id="SSF51120">
    <property type="entry name" value="beta-Roll"/>
    <property type="match status" value="1"/>
</dbReference>
<dbReference type="GO" id="GO:0006979">
    <property type="term" value="P:response to oxidative stress"/>
    <property type="evidence" value="ECO:0007669"/>
    <property type="project" value="InterPro"/>
</dbReference>
<dbReference type="GO" id="GO:0020037">
    <property type="term" value="F:heme binding"/>
    <property type="evidence" value="ECO:0007669"/>
    <property type="project" value="InterPro"/>
</dbReference>
<evidence type="ECO:0000256" key="3">
    <source>
        <dbReference type="ARBA" id="ARBA00023180"/>
    </source>
</evidence>